<evidence type="ECO:0000256" key="1">
    <source>
        <dbReference type="ARBA" id="ARBA00004323"/>
    </source>
</evidence>
<evidence type="ECO:0000256" key="8">
    <source>
        <dbReference type="ARBA" id="ARBA00023136"/>
    </source>
</evidence>
<dbReference type="PANTHER" id="PTHR14647">
    <property type="entry name" value="GALACTOSE-3-O-SULFOTRANSFERASE"/>
    <property type="match status" value="1"/>
</dbReference>
<keyword evidence="5" id="KW-0735">Signal-anchor</keyword>
<dbReference type="Proteomes" id="UP000762676">
    <property type="component" value="Unassembled WGS sequence"/>
</dbReference>
<dbReference type="GO" id="GO:0001733">
    <property type="term" value="F:galactosylceramide sulfotransferase activity"/>
    <property type="evidence" value="ECO:0007669"/>
    <property type="project" value="InterPro"/>
</dbReference>
<evidence type="ECO:0000256" key="10">
    <source>
        <dbReference type="SAM" id="MobiDB-lite"/>
    </source>
</evidence>
<gene>
    <name evidence="11" type="ORF">ElyMa_006126800</name>
</gene>
<accession>A0AAV4GX49</accession>
<evidence type="ECO:0000256" key="4">
    <source>
        <dbReference type="ARBA" id="ARBA00022692"/>
    </source>
</evidence>
<dbReference type="InterPro" id="IPR009729">
    <property type="entry name" value="Gal-3-0_sulfotransfrase"/>
</dbReference>
<keyword evidence="7" id="KW-0333">Golgi apparatus</keyword>
<feature type="region of interest" description="Disordered" evidence="10">
    <location>
        <begin position="418"/>
        <end position="466"/>
    </location>
</feature>
<evidence type="ECO:0000256" key="6">
    <source>
        <dbReference type="ARBA" id="ARBA00022989"/>
    </source>
</evidence>
<keyword evidence="4" id="KW-0812">Transmembrane</keyword>
<dbReference type="PANTHER" id="PTHR14647:SF87">
    <property type="entry name" value="PUTATIVE-RELATED"/>
    <property type="match status" value="1"/>
</dbReference>
<comment type="subcellular location">
    <subcellularLocation>
        <location evidence="1">Golgi apparatus membrane</location>
        <topology evidence="1">Single-pass type II membrane protein</topology>
    </subcellularLocation>
</comment>
<keyword evidence="8" id="KW-0472">Membrane</keyword>
<protein>
    <submittedName>
        <fullName evidence="11">Galactose-3-O-sulfotransferase 3</fullName>
    </submittedName>
</protein>
<evidence type="ECO:0000313" key="11">
    <source>
        <dbReference type="EMBL" id="GFR89538.1"/>
    </source>
</evidence>
<reference evidence="11 12" key="1">
    <citation type="journal article" date="2021" name="Elife">
        <title>Chloroplast acquisition without the gene transfer in kleptoplastic sea slugs, Plakobranchus ocellatus.</title>
        <authorList>
            <person name="Maeda T."/>
            <person name="Takahashi S."/>
            <person name="Yoshida T."/>
            <person name="Shimamura S."/>
            <person name="Takaki Y."/>
            <person name="Nagai Y."/>
            <person name="Toyoda A."/>
            <person name="Suzuki Y."/>
            <person name="Arimoto A."/>
            <person name="Ishii H."/>
            <person name="Satoh N."/>
            <person name="Nishiyama T."/>
            <person name="Hasebe M."/>
            <person name="Maruyama T."/>
            <person name="Minagawa J."/>
            <person name="Obokata J."/>
            <person name="Shigenobu S."/>
        </authorList>
    </citation>
    <scope>NUCLEOTIDE SEQUENCE [LARGE SCALE GENOMIC DNA]</scope>
</reference>
<evidence type="ECO:0000256" key="3">
    <source>
        <dbReference type="ARBA" id="ARBA00022679"/>
    </source>
</evidence>
<comment type="similarity">
    <text evidence="2">Belongs to the galactose-3-O-sulfotransferase family.</text>
</comment>
<keyword evidence="3" id="KW-0808">Transferase</keyword>
<dbReference type="Gene3D" id="3.40.50.300">
    <property type="entry name" value="P-loop containing nucleotide triphosphate hydrolases"/>
    <property type="match status" value="1"/>
</dbReference>
<keyword evidence="12" id="KW-1185">Reference proteome</keyword>
<dbReference type="GO" id="GO:0009247">
    <property type="term" value="P:glycolipid biosynthetic process"/>
    <property type="evidence" value="ECO:0007669"/>
    <property type="project" value="InterPro"/>
</dbReference>
<evidence type="ECO:0000313" key="12">
    <source>
        <dbReference type="Proteomes" id="UP000762676"/>
    </source>
</evidence>
<evidence type="ECO:0000256" key="5">
    <source>
        <dbReference type="ARBA" id="ARBA00022968"/>
    </source>
</evidence>
<organism evidence="11 12">
    <name type="scientific">Elysia marginata</name>
    <dbReference type="NCBI Taxonomy" id="1093978"/>
    <lineage>
        <taxon>Eukaryota</taxon>
        <taxon>Metazoa</taxon>
        <taxon>Spiralia</taxon>
        <taxon>Lophotrochozoa</taxon>
        <taxon>Mollusca</taxon>
        <taxon>Gastropoda</taxon>
        <taxon>Heterobranchia</taxon>
        <taxon>Euthyneura</taxon>
        <taxon>Panpulmonata</taxon>
        <taxon>Sacoglossa</taxon>
        <taxon>Placobranchoidea</taxon>
        <taxon>Plakobranchidae</taxon>
        <taxon>Elysia</taxon>
    </lineage>
</organism>
<proteinExistence type="inferred from homology"/>
<feature type="compositionally biased region" description="Pro residues" evidence="10">
    <location>
        <begin position="432"/>
        <end position="446"/>
    </location>
</feature>
<dbReference type="Pfam" id="PF06990">
    <property type="entry name" value="Gal-3-0_sulfotr"/>
    <property type="match status" value="1"/>
</dbReference>
<dbReference type="AlphaFoldDB" id="A0AAV4GX49"/>
<keyword evidence="6" id="KW-1133">Transmembrane helix</keyword>
<sequence length="466" mass="53343">MTQRSFSLQTPPIAAQSYDQVLTDLVANTPAPNARRVISRARAAIHRPPKPQNPPKLAWCYESIRDNSSSPGNSSSGEIRQVVFAKVHKAASSTLQNILLRFTIARNLSSLLPTKGPIISQGNSIIQRAKVIPHIQGLRFYDTLASHVVYDDSQISRYFSKDAFRVAIIREPMKQVLSALVFYTVVYPQPDLKAGYLKHKDDPINGFLKHPEDFTNGKKCPPPYSYVNTKMSFDLGLNINNIESTKMNRTKIQIFLDKLEKELGLVLISDYFDESMVLLKRTLRWSIKDILYIKVNEMRLDKNSSWRKKPNLTSTEYLAFRYCNKIDYALYDHFLPMFLDKIEKERLFQEEVSSYKDILQSLRDFCSNTTRGDKLRVPKSEWTAEFFVYRCECDLMLQKEDSMVDIVRQRQLWLRSQYESNPLRPQTTKPPLSSPKPPGPPTPKPPVSAVTPLPLSHLVTAKPSPG</sequence>
<dbReference type="EMBL" id="BMAT01012311">
    <property type="protein sequence ID" value="GFR89538.1"/>
    <property type="molecule type" value="Genomic_DNA"/>
</dbReference>
<evidence type="ECO:0000256" key="7">
    <source>
        <dbReference type="ARBA" id="ARBA00023034"/>
    </source>
</evidence>
<name>A0AAV4GX49_9GAST</name>
<evidence type="ECO:0000256" key="9">
    <source>
        <dbReference type="ARBA" id="ARBA00023180"/>
    </source>
</evidence>
<keyword evidence="9" id="KW-0325">Glycoprotein</keyword>
<dbReference type="InterPro" id="IPR027417">
    <property type="entry name" value="P-loop_NTPase"/>
</dbReference>
<comment type="caution">
    <text evidence="11">The sequence shown here is derived from an EMBL/GenBank/DDBJ whole genome shotgun (WGS) entry which is preliminary data.</text>
</comment>
<evidence type="ECO:0000256" key="2">
    <source>
        <dbReference type="ARBA" id="ARBA00008124"/>
    </source>
</evidence>
<dbReference type="GO" id="GO:0000139">
    <property type="term" value="C:Golgi membrane"/>
    <property type="evidence" value="ECO:0007669"/>
    <property type="project" value="UniProtKB-SubCell"/>
</dbReference>